<evidence type="ECO:0000313" key="3">
    <source>
        <dbReference type="Proteomes" id="UP000001075"/>
    </source>
</evidence>
<organism evidence="2 3">
    <name type="scientific">Cricetulus griseus</name>
    <name type="common">Chinese hamster</name>
    <name type="synonym">Cricetulus barabensis griseus</name>
    <dbReference type="NCBI Taxonomy" id="10029"/>
    <lineage>
        <taxon>Eukaryota</taxon>
        <taxon>Metazoa</taxon>
        <taxon>Chordata</taxon>
        <taxon>Craniata</taxon>
        <taxon>Vertebrata</taxon>
        <taxon>Euteleostomi</taxon>
        <taxon>Mammalia</taxon>
        <taxon>Eutheria</taxon>
        <taxon>Euarchontoglires</taxon>
        <taxon>Glires</taxon>
        <taxon>Rodentia</taxon>
        <taxon>Myomorpha</taxon>
        <taxon>Muroidea</taxon>
        <taxon>Cricetidae</taxon>
        <taxon>Cricetinae</taxon>
        <taxon>Cricetulus</taxon>
    </lineage>
</organism>
<accession>G3IQC2</accession>
<protein>
    <submittedName>
        <fullName evidence="2">Uncharacterized protein</fullName>
    </submittedName>
</protein>
<gene>
    <name evidence="2" type="ORF">I79_026235</name>
</gene>
<dbReference type="InParanoid" id="G3IQC2"/>
<sequence>MVAKAFNASTGEAKAGGSVRQSPAWSTKRVPGQSGLLHKENFSKRKPTPPT</sequence>
<evidence type="ECO:0000256" key="1">
    <source>
        <dbReference type="SAM" id="MobiDB-lite"/>
    </source>
</evidence>
<proteinExistence type="predicted"/>
<evidence type="ECO:0000313" key="2">
    <source>
        <dbReference type="EMBL" id="EGV91160.1"/>
    </source>
</evidence>
<name>G3IQC2_CRIGR</name>
<feature type="region of interest" description="Disordered" evidence="1">
    <location>
        <begin position="1"/>
        <end position="51"/>
    </location>
</feature>
<dbReference type="EMBL" id="JH059814">
    <property type="protein sequence ID" value="EGV91160.1"/>
    <property type="molecule type" value="Genomic_DNA"/>
</dbReference>
<dbReference type="AlphaFoldDB" id="G3IQC2"/>
<dbReference type="Proteomes" id="UP000001075">
    <property type="component" value="Unassembled WGS sequence"/>
</dbReference>
<reference evidence="3" key="1">
    <citation type="journal article" date="2011" name="Nat. Biotechnol.">
        <title>The genomic sequence of the Chinese hamster ovary (CHO)-K1 cell line.</title>
        <authorList>
            <person name="Xu X."/>
            <person name="Nagarajan H."/>
            <person name="Lewis N.E."/>
            <person name="Pan S."/>
            <person name="Cai Z."/>
            <person name="Liu X."/>
            <person name="Chen W."/>
            <person name="Xie M."/>
            <person name="Wang W."/>
            <person name="Hammond S."/>
            <person name="Andersen M.R."/>
            <person name="Neff N."/>
            <person name="Passarelli B."/>
            <person name="Koh W."/>
            <person name="Fan H.C."/>
            <person name="Wang J."/>
            <person name="Gui Y."/>
            <person name="Lee K.H."/>
            <person name="Betenbaugh M.J."/>
            <person name="Quake S.R."/>
            <person name="Famili I."/>
            <person name="Palsson B.O."/>
            <person name="Wang J."/>
        </authorList>
    </citation>
    <scope>NUCLEOTIDE SEQUENCE [LARGE SCALE GENOMIC DNA]</scope>
    <source>
        <strain evidence="3">CHO K1 cell line</strain>
    </source>
</reference>